<protein>
    <submittedName>
        <fullName evidence="1">Histidine kinase</fullName>
    </submittedName>
</protein>
<gene>
    <name evidence="1" type="ORF">HYN59_05540</name>
</gene>
<dbReference type="RefSeq" id="WP_108777318.1">
    <property type="nucleotide sequence ID" value="NZ_CP029186.1"/>
</dbReference>
<dbReference type="GO" id="GO:0016301">
    <property type="term" value="F:kinase activity"/>
    <property type="evidence" value="ECO:0007669"/>
    <property type="project" value="UniProtKB-KW"/>
</dbReference>
<dbReference type="InterPro" id="IPR029058">
    <property type="entry name" value="AB_hydrolase_fold"/>
</dbReference>
<sequence>MRTTLLTLILAVIWPVSAQRKTEIIESKKLNASREITIVTPASYETNKKKDYPLLVLLDGEYLLDPFAGTLSYTEYWNDLPEVIIVGVHQNSDEERSLDTQTDDHGVPMDQGDKFFEFISTELMPMIEKNYRVSPFRIIAGHGLTAGYLNFFLYKDKPLFNAYICMSPDMPVDMENRIPERLAQLKKPTYYYLATAEGDVPRLQKPIKTLNDNIKAITNPGLKYMYEDFKGCSHYSLVVHAIPESLYHIFSSYQPISSTEYQDKIVKLTSGYAKYLQERYDIMEKDLGVKIPVRLNDFKAIEAAIIKNGAYDELRDLSDIASKCYPKTTLADYYSGMYYEKTGDNKKAIKAYMHSYTLDEIGEYTKDFMLEKAEKLRER</sequence>
<keyword evidence="1" id="KW-0808">Transferase</keyword>
<accession>A0A2S1QW16</accession>
<name>A0A2S1QW16_9FLAO</name>
<dbReference type="KEGG" id="falb:HYN59_05540"/>
<dbReference type="PANTHER" id="PTHR48098">
    <property type="entry name" value="ENTEROCHELIN ESTERASE-RELATED"/>
    <property type="match status" value="1"/>
</dbReference>
<evidence type="ECO:0000313" key="2">
    <source>
        <dbReference type="Proteomes" id="UP000244929"/>
    </source>
</evidence>
<organism evidence="1 2">
    <name type="scientific">Flavobacterium album</name>
    <dbReference type="NCBI Taxonomy" id="2175091"/>
    <lineage>
        <taxon>Bacteria</taxon>
        <taxon>Pseudomonadati</taxon>
        <taxon>Bacteroidota</taxon>
        <taxon>Flavobacteriia</taxon>
        <taxon>Flavobacteriales</taxon>
        <taxon>Flavobacteriaceae</taxon>
        <taxon>Flavobacterium</taxon>
    </lineage>
</organism>
<proteinExistence type="predicted"/>
<dbReference type="PANTHER" id="PTHR48098:SF6">
    <property type="entry name" value="FERRI-BACILLIBACTIN ESTERASE BESA"/>
    <property type="match status" value="1"/>
</dbReference>
<dbReference type="Pfam" id="PF00756">
    <property type="entry name" value="Esterase"/>
    <property type="match status" value="1"/>
</dbReference>
<dbReference type="InterPro" id="IPR000801">
    <property type="entry name" value="Esterase-like"/>
</dbReference>
<dbReference type="SUPFAM" id="SSF53474">
    <property type="entry name" value="alpha/beta-Hydrolases"/>
    <property type="match status" value="1"/>
</dbReference>
<dbReference type="AlphaFoldDB" id="A0A2S1QW16"/>
<keyword evidence="2" id="KW-1185">Reference proteome</keyword>
<dbReference type="InterPro" id="IPR011990">
    <property type="entry name" value="TPR-like_helical_dom_sf"/>
</dbReference>
<reference evidence="1 2" key="1">
    <citation type="submission" date="2018-04" db="EMBL/GenBank/DDBJ databases">
        <title>Genome sequencing of Flavobacterium sp. HYN0059.</title>
        <authorList>
            <person name="Yi H."/>
            <person name="Baek C."/>
        </authorList>
    </citation>
    <scope>NUCLEOTIDE SEQUENCE [LARGE SCALE GENOMIC DNA]</scope>
    <source>
        <strain evidence="1 2">HYN0059</strain>
    </source>
</reference>
<dbReference type="EMBL" id="CP029186">
    <property type="protein sequence ID" value="AWH84612.1"/>
    <property type="molecule type" value="Genomic_DNA"/>
</dbReference>
<dbReference type="Gene3D" id="1.25.40.10">
    <property type="entry name" value="Tetratricopeptide repeat domain"/>
    <property type="match status" value="1"/>
</dbReference>
<dbReference type="Gene3D" id="3.40.50.1820">
    <property type="entry name" value="alpha/beta hydrolase"/>
    <property type="match status" value="1"/>
</dbReference>
<evidence type="ECO:0000313" key="1">
    <source>
        <dbReference type="EMBL" id="AWH84612.1"/>
    </source>
</evidence>
<dbReference type="InterPro" id="IPR050583">
    <property type="entry name" value="Mycobacterial_A85_antigen"/>
</dbReference>
<dbReference type="Proteomes" id="UP000244929">
    <property type="component" value="Chromosome"/>
</dbReference>
<dbReference type="OrthoDB" id="1142077at2"/>
<keyword evidence="1" id="KW-0418">Kinase</keyword>